<feature type="transmembrane region" description="Helical" evidence="1">
    <location>
        <begin position="47"/>
        <end position="65"/>
    </location>
</feature>
<evidence type="ECO:0000256" key="1">
    <source>
        <dbReference type="SAM" id="Phobius"/>
    </source>
</evidence>
<gene>
    <name evidence="2" type="ORF">GCM10008088_02670</name>
</gene>
<feature type="transmembrane region" description="Helical" evidence="1">
    <location>
        <begin position="110"/>
        <end position="127"/>
    </location>
</feature>
<dbReference type="GeneID" id="94367910"/>
<keyword evidence="3" id="KW-1185">Reference proteome</keyword>
<keyword evidence="1" id="KW-0812">Transmembrane</keyword>
<evidence type="ECO:0008006" key="4">
    <source>
        <dbReference type="Google" id="ProtNLM"/>
    </source>
</evidence>
<comment type="caution">
    <text evidence="2">The sequence shown here is derived from an EMBL/GenBank/DDBJ whole genome shotgun (WGS) entry which is preliminary data.</text>
</comment>
<sequence>MKQLIKNLLEPKLALLLSVVYTLAILVLSLINLKDIPAPKFEHSDKYMHTIAYFGLTLIWYMYYFSRKAWLSVQIRYLGIICLLIIAFGIFIEILQDSLTTYRTIDSLDMLANSLGVLIAFSLIFALKTQLKKVKSRL</sequence>
<reference evidence="3" key="1">
    <citation type="journal article" date="2019" name="Int. J. Syst. Evol. Microbiol.">
        <title>The Global Catalogue of Microorganisms (GCM) 10K type strain sequencing project: providing services to taxonomists for standard genome sequencing and annotation.</title>
        <authorList>
            <consortium name="The Broad Institute Genomics Platform"/>
            <consortium name="The Broad Institute Genome Sequencing Center for Infectious Disease"/>
            <person name="Wu L."/>
            <person name="Ma J."/>
        </authorList>
    </citation>
    <scope>NUCLEOTIDE SEQUENCE [LARGE SCALE GENOMIC DNA]</scope>
    <source>
        <strain evidence="3">KCTC 12708</strain>
    </source>
</reference>
<organism evidence="2 3">
    <name type="scientific">Mesonia mobilis</name>
    <dbReference type="NCBI Taxonomy" id="369791"/>
    <lineage>
        <taxon>Bacteria</taxon>
        <taxon>Pseudomonadati</taxon>
        <taxon>Bacteroidota</taxon>
        <taxon>Flavobacteriia</taxon>
        <taxon>Flavobacteriales</taxon>
        <taxon>Flavobacteriaceae</taxon>
        <taxon>Mesonia</taxon>
    </lineage>
</organism>
<dbReference type="RefSeq" id="WP_051191396.1">
    <property type="nucleotide sequence ID" value="NZ_BMWY01000001.1"/>
</dbReference>
<keyword evidence="1" id="KW-0472">Membrane</keyword>
<feature type="transmembrane region" description="Helical" evidence="1">
    <location>
        <begin position="12"/>
        <end position="31"/>
    </location>
</feature>
<keyword evidence="1" id="KW-1133">Transmembrane helix</keyword>
<dbReference type="PANTHER" id="PTHR28008">
    <property type="entry name" value="DOMAIN PROTEIN, PUTATIVE (AFU_ORTHOLOGUE AFUA_3G10980)-RELATED"/>
    <property type="match status" value="1"/>
</dbReference>
<accession>A0ABQ3BH38</accession>
<protein>
    <recommendedName>
        <fullName evidence="4">VanZ like family protein</fullName>
    </recommendedName>
</protein>
<feature type="transmembrane region" description="Helical" evidence="1">
    <location>
        <begin position="77"/>
        <end position="95"/>
    </location>
</feature>
<dbReference type="Proteomes" id="UP000615593">
    <property type="component" value="Unassembled WGS sequence"/>
</dbReference>
<evidence type="ECO:0000313" key="3">
    <source>
        <dbReference type="Proteomes" id="UP000615593"/>
    </source>
</evidence>
<dbReference type="EMBL" id="BMWY01000001">
    <property type="protein sequence ID" value="GGZ44973.1"/>
    <property type="molecule type" value="Genomic_DNA"/>
</dbReference>
<dbReference type="NCBIfam" id="NF037970">
    <property type="entry name" value="vanZ_1"/>
    <property type="match status" value="1"/>
</dbReference>
<name>A0ABQ3BH38_9FLAO</name>
<evidence type="ECO:0000313" key="2">
    <source>
        <dbReference type="EMBL" id="GGZ44973.1"/>
    </source>
</evidence>
<proteinExistence type="predicted"/>
<dbReference type="PANTHER" id="PTHR28008:SF1">
    <property type="entry name" value="DOMAIN PROTEIN, PUTATIVE (AFU_ORTHOLOGUE AFUA_3G10980)-RELATED"/>
    <property type="match status" value="1"/>
</dbReference>